<organism evidence="1 2">
    <name type="scientific">Amycolatopsis nalaikhensis</name>
    <dbReference type="NCBI Taxonomy" id="715472"/>
    <lineage>
        <taxon>Bacteria</taxon>
        <taxon>Bacillati</taxon>
        <taxon>Actinomycetota</taxon>
        <taxon>Actinomycetes</taxon>
        <taxon>Pseudonocardiales</taxon>
        <taxon>Pseudonocardiaceae</taxon>
        <taxon>Amycolatopsis</taxon>
    </lineage>
</organism>
<dbReference type="Proteomes" id="UP001227101">
    <property type="component" value="Chromosome"/>
</dbReference>
<gene>
    <name evidence="1" type="ORF">QP939_16025</name>
</gene>
<reference evidence="1 2" key="1">
    <citation type="submission" date="2023-06" db="EMBL/GenBank/DDBJ databases">
        <authorList>
            <person name="Oyuntsetseg B."/>
            <person name="Kim S.B."/>
        </authorList>
    </citation>
    <scope>NUCLEOTIDE SEQUENCE [LARGE SCALE GENOMIC DNA]</scope>
    <source>
        <strain evidence="1 2">2-2</strain>
    </source>
</reference>
<sequence>MNSARITNRVVRAAVDGVPAGQGYSPDGLDELAIDALLAEVEQELTGAMTVAEVRTRHAFTDTQHAHRTRRRADRAALRVLPVRLDIAAVTRGEAA</sequence>
<evidence type="ECO:0000313" key="1">
    <source>
        <dbReference type="EMBL" id="WIV60010.1"/>
    </source>
</evidence>
<name>A0ABY8XXA8_9PSEU</name>
<protein>
    <submittedName>
        <fullName evidence="1">Uncharacterized protein</fullName>
    </submittedName>
</protein>
<keyword evidence="2" id="KW-1185">Reference proteome</keyword>
<dbReference type="EMBL" id="CP127173">
    <property type="protein sequence ID" value="WIV60010.1"/>
    <property type="molecule type" value="Genomic_DNA"/>
</dbReference>
<evidence type="ECO:0000313" key="2">
    <source>
        <dbReference type="Proteomes" id="UP001227101"/>
    </source>
</evidence>
<accession>A0ABY8XXA8</accession>
<dbReference type="RefSeq" id="WP_285457573.1">
    <property type="nucleotide sequence ID" value="NZ_CP127173.1"/>
</dbReference>
<proteinExistence type="predicted"/>